<dbReference type="SUPFAM" id="SSF53649">
    <property type="entry name" value="Alkaline phosphatase-like"/>
    <property type="match status" value="1"/>
</dbReference>
<keyword evidence="3" id="KW-0597">Phosphoprotein</keyword>
<keyword evidence="15" id="KW-1185">Reference proteome</keyword>
<dbReference type="EC" id="3.1.3.1" evidence="2 11"/>
<evidence type="ECO:0000256" key="8">
    <source>
        <dbReference type="PIRSR" id="PIRSR601952-1"/>
    </source>
</evidence>
<evidence type="ECO:0000256" key="12">
    <source>
        <dbReference type="SAM" id="MobiDB-lite"/>
    </source>
</evidence>
<evidence type="ECO:0000256" key="5">
    <source>
        <dbReference type="ARBA" id="ARBA00022801"/>
    </source>
</evidence>
<dbReference type="Pfam" id="PF00245">
    <property type="entry name" value="Alk_phosphatase"/>
    <property type="match status" value="1"/>
</dbReference>
<dbReference type="PRINTS" id="PR00113">
    <property type="entry name" value="ALKPHPHTASE"/>
</dbReference>
<evidence type="ECO:0000256" key="11">
    <source>
        <dbReference type="RuleBase" id="RU003947"/>
    </source>
</evidence>
<organism evidence="14 15">
    <name type="scientific">Parathielavia hyrcaniae</name>
    <dbReference type="NCBI Taxonomy" id="113614"/>
    <lineage>
        <taxon>Eukaryota</taxon>
        <taxon>Fungi</taxon>
        <taxon>Dikarya</taxon>
        <taxon>Ascomycota</taxon>
        <taxon>Pezizomycotina</taxon>
        <taxon>Sordariomycetes</taxon>
        <taxon>Sordariomycetidae</taxon>
        <taxon>Sordariales</taxon>
        <taxon>Chaetomiaceae</taxon>
        <taxon>Parathielavia</taxon>
    </lineage>
</organism>
<keyword evidence="13" id="KW-0472">Membrane</keyword>
<keyword evidence="7 9" id="KW-0460">Magnesium</keyword>
<dbReference type="PANTHER" id="PTHR11596">
    <property type="entry name" value="ALKALINE PHOSPHATASE"/>
    <property type="match status" value="1"/>
</dbReference>
<evidence type="ECO:0000313" key="14">
    <source>
        <dbReference type="EMBL" id="KAK4106364.1"/>
    </source>
</evidence>
<dbReference type="GO" id="GO:0004035">
    <property type="term" value="F:alkaline phosphatase activity"/>
    <property type="evidence" value="ECO:0007669"/>
    <property type="project" value="UniProtKB-EC"/>
</dbReference>
<evidence type="ECO:0000256" key="2">
    <source>
        <dbReference type="ARBA" id="ARBA00012647"/>
    </source>
</evidence>
<evidence type="ECO:0000256" key="13">
    <source>
        <dbReference type="SAM" id="Phobius"/>
    </source>
</evidence>
<feature type="region of interest" description="Disordered" evidence="12">
    <location>
        <begin position="78"/>
        <end position="110"/>
    </location>
</feature>
<keyword evidence="13" id="KW-0812">Transmembrane</keyword>
<feature type="binding site" evidence="9">
    <location>
        <position position="414"/>
    </location>
    <ligand>
        <name>Zn(2+)</name>
        <dbReference type="ChEBI" id="CHEBI:29105"/>
        <label>2</label>
    </ligand>
</feature>
<name>A0AAN6T6Z3_9PEZI</name>
<feature type="compositionally biased region" description="Pro residues" evidence="12">
    <location>
        <begin position="81"/>
        <end position="90"/>
    </location>
</feature>
<dbReference type="Gene3D" id="3.40.720.10">
    <property type="entry name" value="Alkaline Phosphatase, subunit A"/>
    <property type="match status" value="1"/>
</dbReference>
<evidence type="ECO:0000256" key="9">
    <source>
        <dbReference type="PIRSR" id="PIRSR601952-2"/>
    </source>
</evidence>
<dbReference type="GO" id="GO:0000329">
    <property type="term" value="C:fungal-type vacuole membrane"/>
    <property type="evidence" value="ECO:0007669"/>
    <property type="project" value="TreeGrafter"/>
</dbReference>
<keyword evidence="5 11" id="KW-0378">Hydrolase</keyword>
<feature type="active site" description="Phosphoserine intermediate" evidence="8">
    <location>
        <position position="170"/>
    </location>
</feature>
<dbReference type="PROSITE" id="PS00123">
    <property type="entry name" value="ALKALINE_PHOSPHATASE"/>
    <property type="match status" value="1"/>
</dbReference>
<feature type="binding site" evidence="9">
    <location>
        <position position="413"/>
    </location>
    <ligand>
        <name>Zn(2+)</name>
        <dbReference type="ChEBI" id="CHEBI:29105"/>
        <label>2</label>
    </ligand>
</feature>
<feature type="region of interest" description="Disordered" evidence="12">
    <location>
        <begin position="1"/>
        <end position="41"/>
    </location>
</feature>
<gene>
    <name evidence="14" type="ORF">N658DRAFT_438731</name>
</gene>
<dbReference type="InterPro" id="IPR001952">
    <property type="entry name" value="Alkaline_phosphatase"/>
</dbReference>
<comment type="caution">
    <text evidence="14">The sequence shown here is derived from an EMBL/GenBank/DDBJ whole genome shotgun (WGS) entry which is preliminary data.</text>
</comment>
<evidence type="ECO:0000256" key="7">
    <source>
        <dbReference type="ARBA" id="ARBA00022842"/>
    </source>
</evidence>
<dbReference type="EMBL" id="MU863624">
    <property type="protein sequence ID" value="KAK4106364.1"/>
    <property type="molecule type" value="Genomic_DNA"/>
</dbReference>
<dbReference type="SMART" id="SM00098">
    <property type="entry name" value="alkPPc"/>
    <property type="match status" value="1"/>
</dbReference>
<evidence type="ECO:0000256" key="10">
    <source>
        <dbReference type="RuleBase" id="RU003946"/>
    </source>
</evidence>
<comment type="cofactor">
    <cofactor evidence="9">
        <name>Mg(2+)</name>
        <dbReference type="ChEBI" id="CHEBI:18420"/>
    </cofactor>
    <text evidence="9">Binds 1 Mg(2+) ion.</text>
</comment>
<evidence type="ECO:0000256" key="4">
    <source>
        <dbReference type="ARBA" id="ARBA00022723"/>
    </source>
</evidence>
<dbReference type="AlphaFoldDB" id="A0AAN6T6Z3"/>
<reference evidence="14" key="1">
    <citation type="journal article" date="2023" name="Mol. Phylogenet. Evol.">
        <title>Genome-scale phylogeny and comparative genomics of the fungal order Sordariales.</title>
        <authorList>
            <person name="Hensen N."/>
            <person name="Bonometti L."/>
            <person name="Westerberg I."/>
            <person name="Brannstrom I.O."/>
            <person name="Guillou S."/>
            <person name="Cros-Aarteil S."/>
            <person name="Calhoun S."/>
            <person name="Haridas S."/>
            <person name="Kuo A."/>
            <person name="Mondo S."/>
            <person name="Pangilinan J."/>
            <person name="Riley R."/>
            <person name="LaButti K."/>
            <person name="Andreopoulos B."/>
            <person name="Lipzen A."/>
            <person name="Chen C."/>
            <person name="Yan M."/>
            <person name="Daum C."/>
            <person name="Ng V."/>
            <person name="Clum A."/>
            <person name="Steindorff A."/>
            <person name="Ohm R.A."/>
            <person name="Martin F."/>
            <person name="Silar P."/>
            <person name="Natvig D.O."/>
            <person name="Lalanne C."/>
            <person name="Gautier V."/>
            <person name="Ament-Velasquez S.L."/>
            <person name="Kruys A."/>
            <person name="Hutchinson M.I."/>
            <person name="Powell A.J."/>
            <person name="Barry K."/>
            <person name="Miller A.N."/>
            <person name="Grigoriev I.V."/>
            <person name="Debuchy R."/>
            <person name="Gladieux P."/>
            <person name="Hiltunen Thoren M."/>
            <person name="Johannesson H."/>
        </authorList>
    </citation>
    <scope>NUCLEOTIDE SEQUENCE</scope>
    <source>
        <strain evidence="14">CBS 757.83</strain>
    </source>
</reference>
<dbReference type="GO" id="GO:0046872">
    <property type="term" value="F:metal ion binding"/>
    <property type="evidence" value="ECO:0007669"/>
    <property type="project" value="UniProtKB-KW"/>
</dbReference>
<feature type="binding site" evidence="9">
    <location>
        <position position="365"/>
    </location>
    <ligand>
        <name>Mg(2+)</name>
        <dbReference type="ChEBI" id="CHEBI:18420"/>
    </ligand>
</feature>
<keyword evidence="4 9" id="KW-0479">Metal-binding</keyword>
<keyword evidence="6 9" id="KW-0862">Zinc</keyword>
<dbReference type="InterPro" id="IPR018299">
    <property type="entry name" value="Alkaline_phosphatase_AS"/>
</dbReference>
<comment type="cofactor">
    <cofactor evidence="9">
        <name>Zn(2+)</name>
        <dbReference type="ChEBI" id="CHEBI:29105"/>
    </cofactor>
    <text evidence="9">Binds 2 Zn(2+) ions.</text>
</comment>
<dbReference type="Gene3D" id="1.10.60.40">
    <property type="match status" value="1"/>
</dbReference>
<feature type="transmembrane region" description="Helical" evidence="13">
    <location>
        <begin position="50"/>
        <end position="70"/>
    </location>
</feature>
<feature type="binding site" evidence="9">
    <location>
        <position position="526"/>
    </location>
    <ligand>
        <name>Zn(2+)</name>
        <dbReference type="ChEBI" id="CHEBI:29105"/>
        <label>2</label>
    </ligand>
</feature>
<sequence>MSPRSERTPLLADRPRDSDDSTLRAEEEEDAALHGTPVPPVSRRAGMRELVLFVWALLATAGVIVLAVILQHHNSIHSPASTPPPPPISPGDPSAGGPYQLPPAAAAGKKKPKRNLIFMVSDGMGPASLSLTRSFRQFTSSLPIDDVLALDAHFWGTSRTRSTNSLVTDSAAGATAFSCGRKSYNGAIGMLPNHRPCGTVLEAAKRAGFATGLVVTTDVTDATPACFAAHVDSRWQNDEIALQEVGEGPLGRTVDLILGGGRCHFLGNGTEGSCRADDVDVVRIAQEKHGWGYTNDRSGFDELRLGKNVSLPMLGLFASADVPFEIDRRHMADVYPSLSEMATTALTALEEATKDSDQGFFLMIEGSRIDHAGHMNDPAAQVREVLEYDKAFKTVVEFLEKSDTEGILVGTSDHETGGLSTAWQAPGHLPVYDWYPTVLAKANASAEYCTFLLKQRIATRIATSPPESKQSLADWINQELVIRRLGITDATEAELTALATNPLAANPIFCSMVSERAHIGWSTHGHTAVDVNIYSSGGAAASKIRGNVENTDIGLFLIDYLDVDVEEITKELEHKLKGTSSSAEALESDMVETGGHLVGWGGDVEFQARRQSLFAYS</sequence>
<dbReference type="FunFam" id="3.40.720.10:FF:000063">
    <property type="entry name" value="Alkaline phosphatase"/>
    <property type="match status" value="1"/>
</dbReference>
<feature type="binding site" evidence="9">
    <location>
        <position position="370"/>
    </location>
    <ligand>
        <name>Zn(2+)</name>
        <dbReference type="ChEBI" id="CHEBI:29105"/>
        <label>2</label>
    </ligand>
</feature>
<feature type="binding site" evidence="9">
    <location>
        <position position="374"/>
    </location>
    <ligand>
        <name>Zn(2+)</name>
        <dbReference type="ChEBI" id="CHEBI:29105"/>
        <label>2</label>
    </ligand>
</feature>
<protein>
    <recommendedName>
        <fullName evidence="2 11">Alkaline phosphatase</fullName>
        <ecNumber evidence="2 11">3.1.3.1</ecNumber>
    </recommendedName>
</protein>
<dbReference type="PANTHER" id="PTHR11596:SF5">
    <property type="entry name" value="ALKALINE PHOSPHATASE"/>
    <property type="match status" value="1"/>
</dbReference>
<feature type="binding site" evidence="9">
    <location>
        <position position="221"/>
    </location>
    <ligand>
        <name>Mg(2+)</name>
        <dbReference type="ChEBI" id="CHEBI:18420"/>
    </ligand>
</feature>
<feature type="compositionally biased region" description="Basic and acidic residues" evidence="12">
    <location>
        <begin position="1"/>
        <end position="25"/>
    </location>
</feature>
<comment type="catalytic activity">
    <reaction evidence="11">
        <text>a phosphate monoester + H2O = an alcohol + phosphate</text>
        <dbReference type="Rhea" id="RHEA:15017"/>
        <dbReference type="ChEBI" id="CHEBI:15377"/>
        <dbReference type="ChEBI" id="CHEBI:30879"/>
        <dbReference type="ChEBI" id="CHEBI:43474"/>
        <dbReference type="ChEBI" id="CHEBI:67140"/>
        <dbReference type="EC" id="3.1.3.1"/>
    </reaction>
</comment>
<evidence type="ECO:0000313" key="15">
    <source>
        <dbReference type="Proteomes" id="UP001305647"/>
    </source>
</evidence>
<evidence type="ECO:0000256" key="1">
    <source>
        <dbReference type="ARBA" id="ARBA00005984"/>
    </source>
</evidence>
<feature type="binding site" evidence="9">
    <location>
        <position position="223"/>
    </location>
    <ligand>
        <name>Mg(2+)</name>
        <dbReference type="ChEBI" id="CHEBI:18420"/>
    </ligand>
</feature>
<dbReference type="Proteomes" id="UP001305647">
    <property type="component" value="Unassembled WGS sequence"/>
</dbReference>
<keyword evidence="13" id="KW-1133">Transmembrane helix</keyword>
<accession>A0AAN6T6Z3</accession>
<feature type="binding site" evidence="9">
    <location>
        <position position="122"/>
    </location>
    <ligand>
        <name>Zn(2+)</name>
        <dbReference type="ChEBI" id="CHEBI:29105"/>
        <label>2</label>
    </ligand>
</feature>
<evidence type="ECO:0000256" key="3">
    <source>
        <dbReference type="ARBA" id="ARBA00022553"/>
    </source>
</evidence>
<comment type="similarity">
    <text evidence="1 10">Belongs to the alkaline phosphatase family.</text>
</comment>
<dbReference type="InterPro" id="IPR017850">
    <property type="entry name" value="Alkaline_phosphatase_core_sf"/>
</dbReference>
<proteinExistence type="inferred from homology"/>
<reference evidence="14" key="2">
    <citation type="submission" date="2023-05" db="EMBL/GenBank/DDBJ databases">
        <authorList>
            <consortium name="Lawrence Berkeley National Laboratory"/>
            <person name="Steindorff A."/>
            <person name="Hensen N."/>
            <person name="Bonometti L."/>
            <person name="Westerberg I."/>
            <person name="Brannstrom I.O."/>
            <person name="Guillou S."/>
            <person name="Cros-Aarteil S."/>
            <person name="Calhoun S."/>
            <person name="Haridas S."/>
            <person name="Kuo A."/>
            <person name="Mondo S."/>
            <person name="Pangilinan J."/>
            <person name="Riley R."/>
            <person name="Labutti K."/>
            <person name="Andreopoulos B."/>
            <person name="Lipzen A."/>
            <person name="Chen C."/>
            <person name="Yanf M."/>
            <person name="Daum C."/>
            <person name="Ng V."/>
            <person name="Clum A."/>
            <person name="Ohm R."/>
            <person name="Martin F."/>
            <person name="Silar P."/>
            <person name="Natvig D."/>
            <person name="Lalanne C."/>
            <person name="Gautier V."/>
            <person name="Ament-Velasquez S.L."/>
            <person name="Kruys A."/>
            <person name="Hutchinson M.I."/>
            <person name="Powell A.J."/>
            <person name="Barry K."/>
            <person name="Miller A.N."/>
            <person name="Grigoriev I.V."/>
            <person name="Debuchy R."/>
            <person name="Gladieux P."/>
            <person name="Thoren M.H."/>
            <person name="Johannesson H."/>
        </authorList>
    </citation>
    <scope>NUCLEOTIDE SEQUENCE</scope>
    <source>
        <strain evidence="14">CBS 757.83</strain>
    </source>
</reference>
<dbReference type="CDD" id="cd16012">
    <property type="entry name" value="ALP"/>
    <property type="match status" value="1"/>
</dbReference>
<evidence type="ECO:0000256" key="6">
    <source>
        <dbReference type="ARBA" id="ARBA00022833"/>
    </source>
</evidence>
<feature type="compositionally biased region" description="Low complexity" evidence="12">
    <location>
        <begin position="91"/>
        <end position="107"/>
    </location>
</feature>
<feature type="binding site" evidence="9">
    <location>
        <position position="122"/>
    </location>
    <ligand>
        <name>Mg(2+)</name>
        <dbReference type="ChEBI" id="CHEBI:18420"/>
    </ligand>
</feature>